<organism evidence="2 3">
    <name type="scientific">Malus baccata</name>
    <name type="common">Siberian crab apple</name>
    <name type="synonym">Pyrus baccata</name>
    <dbReference type="NCBI Taxonomy" id="106549"/>
    <lineage>
        <taxon>Eukaryota</taxon>
        <taxon>Viridiplantae</taxon>
        <taxon>Streptophyta</taxon>
        <taxon>Embryophyta</taxon>
        <taxon>Tracheophyta</taxon>
        <taxon>Spermatophyta</taxon>
        <taxon>Magnoliopsida</taxon>
        <taxon>eudicotyledons</taxon>
        <taxon>Gunneridae</taxon>
        <taxon>Pentapetalae</taxon>
        <taxon>rosids</taxon>
        <taxon>fabids</taxon>
        <taxon>Rosales</taxon>
        <taxon>Rosaceae</taxon>
        <taxon>Amygdaloideae</taxon>
        <taxon>Maleae</taxon>
        <taxon>Malus</taxon>
    </lineage>
</organism>
<evidence type="ECO:0000313" key="3">
    <source>
        <dbReference type="Proteomes" id="UP000315295"/>
    </source>
</evidence>
<keyword evidence="3" id="KW-1185">Reference proteome</keyword>
<comment type="caution">
    <text evidence="2">The sequence shown here is derived from an EMBL/GenBank/DDBJ whole genome shotgun (WGS) entry which is preliminary data.</text>
</comment>
<dbReference type="STRING" id="106549.A0A540M5A9"/>
<dbReference type="Proteomes" id="UP000315295">
    <property type="component" value="Unassembled WGS sequence"/>
</dbReference>
<feature type="compositionally biased region" description="Low complexity" evidence="1">
    <location>
        <begin position="26"/>
        <end position="36"/>
    </location>
</feature>
<evidence type="ECO:0000256" key="1">
    <source>
        <dbReference type="SAM" id="MobiDB-lite"/>
    </source>
</evidence>
<evidence type="ECO:0000313" key="2">
    <source>
        <dbReference type="EMBL" id="TQD93933.1"/>
    </source>
</evidence>
<sequence length="50" mass="5644">MASVWEVPMTKPMISPSNSDDKQVMSSSSSPIRASSEIMDKNERLRKENM</sequence>
<accession>A0A540M5A9</accession>
<name>A0A540M5A9_MALBA</name>
<protein>
    <submittedName>
        <fullName evidence="2">Uncharacterized protein</fullName>
    </submittedName>
</protein>
<reference evidence="2 3" key="1">
    <citation type="journal article" date="2019" name="G3 (Bethesda)">
        <title>Sequencing of a Wild Apple (Malus baccata) Genome Unravels the Differences Between Cultivated and Wild Apple Species Regarding Disease Resistance and Cold Tolerance.</title>
        <authorList>
            <person name="Chen X."/>
        </authorList>
    </citation>
    <scope>NUCLEOTIDE SEQUENCE [LARGE SCALE GENOMIC DNA]</scope>
    <source>
        <strain evidence="3">cv. Shandingzi</strain>
        <tissue evidence="2">Leaves</tissue>
    </source>
</reference>
<gene>
    <name evidence="2" type="ORF">C1H46_020437</name>
</gene>
<feature type="compositionally biased region" description="Basic and acidic residues" evidence="1">
    <location>
        <begin position="38"/>
        <end position="50"/>
    </location>
</feature>
<dbReference type="EMBL" id="VIEB01000353">
    <property type="protein sequence ID" value="TQD93933.1"/>
    <property type="molecule type" value="Genomic_DNA"/>
</dbReference>
<dbReference type="AlphaFoldDB" id="A0A540M5A9"/>
<feature type="region of interest" description="Disordered" evidence="1">
    <location>
        <begin position="1"/>
        <end position="50"/>
    </location>
</feature>
<proteinExistence type="predicted"/>